<feature type="domain" description="Thiamine pyrophosphate enzyme central" evidence="4">
    <location>
        <begin position="256"/>
        <end position="380"/>
    </location>
</feature>
<evidence type="ECO:0000256" key="2">
    <source>
        <dbReference type="ARBA" id="ARBA00023052"/>
    </source>
</evidence>
<dbReference type="EMBL" id="CP011913">
    <property type="protein sequence ID" value="AKN77815.1"/>
    <property type="molecule type" value="Genomic_DNA"/>
</dbReference>
<dbReference type="SUPFAM" id="SSF52467">
    <property type="entry name" value="DHS-like NAD/FAD-binding domain"/>
    <property type="match status" value="1"/>
</dbReference>
<dbReference type="InterPro" id="IPR012001">
    <property type="entry name" value="Thiamin_PyroP_enz_TPP-bd_dom"/>
</dbReference>
<keyword evidence="2 3" id="KW-0786">Thiamine pyrophosphate</keyword>
<dbReference type="Gene3D" id="3.40.50.970">
    <property type="match status" value="2"/>
</dbReference>
<evidence type="ECO:0000313" key="8">
    <source>
        <dbReference type="Proteomes" id="UP000036185"/>
    </source>
</evidence>
<dbReference type="Proteomes" id="UP000036185">
    <property type="component" value="Chromosome"/>
</dbReference>
<feature type="domain" description="Thiamine pyrophosphate enzyme N-terminal TPP-binding" evidence="6">
    <location>
        <begin position="68"/>
        <end position="177"/>
    </location>
</feature>
<accession>A0ABM5U3M3</accession>
<organism evidence="7 8">
    <name type="scientific">Corynebacterium ulcerans FRC58</name>
    <dbReference type="NCBI Taxonomy" id="1408268"/>
    <lineage>
        <taxon>Bacteria</taxon>
        <taxon>Bacillati</taxon>
        <taxon>Actinomycetota</taxon>
        <taxon>Actinomycetes</taxon>
        <taxon>Mycobacteriales</taxon>
        <taxon>Corynebacteriaceae</taxon>
        <taxon>Corynebacterium</taxon>
    </lineage>
</organism>
<evidence type="ECO:0000256" key="1">
    <source>
        <dbReference type="ARBA" id="ARBA00007812"/>
    </source>
</evidence>
<dbReference type="InterPro" id="IPR012000">
    <property type="entry name" value="Thiamin_PyroP_enz_cen_dom"/>
</dbReference>
<dbReference type="InterPro" id="IPR029035">
    <property type="entry name" value="DHS-like_NAD/FAD-binding_dom"/>
</dbReference>
<sequence>MRKMGASKSFSMMRHRIPQRTELQRLVICVTIRGWVCDFSRTMAAMNNREAQSEPSSTLWRAIMAQSFAEQIVETLEAQGVKRIFGLVGDSLNPIVNAVRKSSIEWVHVRNEEAAAFAAGAESLITGELAVCAASCGPGNTHLVQGLYDSHRNGAKVLAIASHIPSTHIGSHFFQETHPEALFAECSGYCEMVNSATQGQAIVHHAIQSTMAGKGVSVLVIPGDVTMQRAEDDTFASSVIAKGKPILYPDPAEAADLVHAINEASTVTLFCGSGARYAREQVLALAQKIKAPVGHALGGKMYIQHDNPYDVGMSGLLGYGACHDASHEADLLILLGTDFPYTEFLPKKNVAQVDIDASHIGKRTRITHPVVGDVAATIENILPHIEEKTDRSFLDRMLDLHHRKLTDVIEAYTSNVEKHTPIHPEYIANIIDEIADDDAIFAIDTGMCNVWAARYVTPNGKREMLGSFRHGTMANALPHAIGAQSSDRDRQVVCFSGDGGLSMLMGELLTVKLHKLPIKIVVFNNSSLGMVKLEMLVEGIPEYETDHEHVDFAAIAAAVGLRHIAITDPKTAREQLEAAFSYPGPVLIDVTTDPNALSIPPNITMEMLMGFSKAATRTVFGGGVGHMVDMARSNLRNIPRP</sequence>
<dbReference type="InterPro" id="IPR011766">
    <property type="entry name" value="TPP_enzyme_TPP-bd"/>
</dbReference>
<keyword evidence="8" id="KW-1185">Reference proteome</keyword>
<dbReference type="SUPFAM" id="SSF52518">
    <property type="entry name" value="Thiamin diphosphate-binding fold (THDP-binding)"/>
    <property type="match status" value="2"/>
</dbReference>
<reference evidence="7 8" key="1">
    <citation type="journal article" date="2014" name="Int. J. Syst. Evol. Microbiol.">
        <title>Draft Genome Sequence of Corynebacterium ulcerans FRC58, Isolated from the Bronchitic Aspiration of a Patient in France.</title>
        <authorList>
            <person name="Silva Ado S."/>
            <person name="Barauna R.A."/>
            <person name="de Sa P.C."/>
            <person name="das Gracas D.A."/>
            <person name="Carneiro A.R."/>
            <person name="Thouvenin M."/>
            <person name="Azevedo V."/>
            <person name="Badell E."/>
            <person name="Guiso N."/>
            <person name="da Silva A.L."/>
            <person name="Ramos R.T."/>
        </authorList>
    </citation>
    <scope>NUCLEOTIDE SEQUENCE [LARGE SCALE GENOMIC DNA]</scope>
    <source>
        <strain evidence="7 8">FRC58</strain>
    </source>
</reference>
<dbReference type="CDD" id="cd02014">
    <property type="entry name" value="TPP_POX"/>
    <property type="match status" value="1"/>
</dbReference>
<gene>
    <name evidence="7" type="primary">poxB</name>
    <name evidence="7" type="ORF">CulFRC58_1961</name>
</gene>
<keyword evidence="7" id="KW-0670">Pyruvate</keyword>
<feature type="domain" description="Thiamine pyrophosphate enzyme TPP-binding" evidence="5">
    <location>
        <begin position="444"/>
        <end position="590"/>
    </location>
</feature>
<comment type="similarity">
    <text evidence="1 3">Belongs to the TPP enzyme family.</text>
</comment>
<dbReference type="Pfam" id="PF02775">
    <property type="entry name" value="TPP_enzyme_C"/>
    <property type="match status" value="1"/>
</dbReference>
<evidence type="ECO:0000259" key="6">
    <source>
        <dbReference type="Pfam" id="PF02776"/>
    </source>
</evidence>
<dbReference type="PANTHER" id="PTHR42981:SF2">
    <property type="entry name" value="PYRUVATE DEHYDROGENASE [UBIQUINONE]"/>
    <property type="match status" value="1"/>
</dbReference>
<dbReference type="Pfam" id="PF02776">
    <property type="entry name" value="TPP_enzyme_N"/>
    <property type="match status" value="1"/>
</dbReference>
<dbReference type="InterPro" id="IPR029061">
    <property type="entry name" value="THDP-binding"/>
</dbReference>
<protein>
    <submittedName>
        <fullName evidence="7">Pyruvate dehydrogenase</fullName>
    </submittedName>
</protein>
<name>A0ABM5U3M3_CORUL</name>
<evidence type="ECO:0000259" key="4">
    <source>
        <dbReference type="Pfam" id="PF00205"/>
    </source>
</evidence>
<dbReference type="PANTHER" id="PTHR42981">
    <property type="entry name" value="PYRUVATE DEHYDROGENASE [UBIQUINONE]"/>
    <property type="match status" value="1"/>
</dbReference>
<evidence type="ECO:0000313" key="7">
    <source>
        <dbReference type="EMBL" id="AKN77815.1"/>
    </source>
</evidence>
<evidence type="ECO:0000259" key="5">
    <source>
        <dbReference type="Pfam" id="PF02775"/>
    </source>
</evidence>
<dbReference type="Pfam" id="PF00205">
    <property type="entry name" value="TPP_enzyme_M"/>
    <property type="match status" value="1"/>
</dbReference>
<dbReference type="NCBIfam" id="NF005114">
    <property type="entry name" value="PRK06546.1"/>
    <property type="match status" value="1"/>
</dbReference>
<evidence type="ECO:0000256" key="3">
    <source>
        <dbReference type="RuleBase" id="RU362132"/>
    </source>
</evidence>
<dbReference type="InterPro" id="IPR047212">
    <property type="entry name" value="TPP_POXB-like"/>
</dbReference>
<dbReference type="InterPro" id="IPR047211">
    <property type="entry name" value="POXB-like"/>
</dbReference>
<proteinExistence type="inferred from homology"/>
<dbReference type="Gene3D" id="3.40.50.1220">
    <property type="entry name" value="TPP-binding domain"/>
    <property type="match status" value="1"/>
</dbReference>